<dbReference type="GO" id="GO:0016301">
    <property type="term" value="F:kinase activity"/>
    <property type="evidence" value="ECO:0007669"/>
    <property type="project" value="UniProtKB-KW"/>
</dbReference>
<keyword evidence="3" id="KW-1185">Reference proteome</keyword>
<dbReference type="InterPro" id="IPR000600">
    <property type="entry name" value="ROK"/>
</dbReference>
<proteinExistence type="inferred from homology"/>
<dbReference type="AlphaFoldDB" id="A0A4R6TAN8"/>
<dbReference type="EMBL" id="SNYF01000005">
    <property type="protein sequence ID" value="TDQ18524.1"/>
    <property type="molecule type" value="Genomic_DNA"/>
</dbReference>
<organism evidence="2 3">
    <name type="scientific">Algoriphagus boseongensis</name>
    <dbReference type="NCBI Taxonomy" id="1442587"/>
    <lineage>
        <taxon>Bacteria</taxon>
        <taxon>Pseudomonadati</taxon>
        <taxon>Bacteroidota</taxon>
        <taxon>Cytophagia</taxon>
        <taxon>Cytophagales</taxon>
        <taxon>Cyclobacteriaceae</taxon>
        <taxon>Algoriphagus</taxon>
    </lineage>
</organism>
<dbReference type="InterPro" id="IPR043129">
    <property type="entry name" value="ATPase_NBD"/>
</dbReference>
<sequence>MRQFLNFMNLINPKEEISKMDGVVEIKSYLNKIKIIKNLYLKGANTASEICNEVGISLPTVNSLLSDLMSSGEVIKQGRAESQGGRKPDLYRLASDAFYVLSVDLSKYNIHLALYSCNHELAYEKQSHKINLNNEKETFDEVCDKIDAYLSKTGIPSEKIIAIGFSMPGLVDSIGGVNYTYLRFGKKTLLENLEARFKKKIFLENDARAMTLAEFKFGAEDTHKNVLGLFIGWGIGLGIIIDGKIYQGSSGFAGEFSHSPIFESRDVTCTCGKKGCLEAVASGTAIVRMAEEAIQLDKDSILARMVRDHSGELDPELVVEAALAGDQRAITILSEAGLDLGRGISMLIQLLNPELIIIGGSVAEANQYLITPIQQALNIYSMAKSREKTQLALYKLGKDVGLLGGVAVVNEKLFEDVLN</sequence>
<evidence type="ECO:0000313" key="3">
    <source>
        <dbReference type="Proteomes" id="UP000294535"/>
    </source>
</evidence>
<evidence type="ECO:0000256" key="1">
    <source>
        <dbReference type="ARBA" id="ARBA00006479"/>
    </source>
</evidence>
<dbReference type="PANTHER" id="PTHR18964:SF149">
    <property type="entry name" value="BIFUNCTIONAL UDP-N-ACETYLGLUCOSAMINE 2-EPIMERASE_N-ACETYLMANNOSAMINE KINASE"/>
    <property type="match status" value="1"/>
</dbReference>
<keyword evidence="2" id="KW-0418">Kinase</keyword>
<comment type="similarity">
    <text evidence="1">Belongs to the ROK (NagC/XylR) family.</text>
</comment>
<protein>
    <submittedName>
        <fullName evidence="2">Putative NBD/HSP70 family sugar kinase</fullName>
    </submittedName>
</protein>
<keyword evidence="2" id="KW-0808">Transferase</keyword>
<dbReference type="PANTHER" id="PTHR18964">
    <property type="entry name" value="ROK (REPRESSOR, ORF, KINASE) FAMILY"/>
    <property type="match status" value="1"/>
</dbReference>
<dbReference type="Proteomes" id="UP000294535">
    <property type="component" value="Unassembled WGS sequence"/>
</dbReference>
<dbReference type="SUPFAM" id="SSF53067">
    <property type="entry name" value="Actin-like ATPase domain"/>
    <property type="match status" value="1"/>
</dbReference>
<reference evidence="2 3" key="1">
    <citation type="submission" date="2019-03" db="EMBL/GenBank/DDBJ databases">
        <title>Genomic Encyclopedia of Type Strains, Phase III (KMG-III): the genomes of soil and plant-associated and newly described type strains.</title>
        <authorList>
            <person name="Whitman W."/>
        </authorList>
    </citation>
    <scope>NUCLEOTIDE SEQUENCE [LARGE SCALE GENOMIC DNA]</scope>
    <source>
        <strain evidence="2 3">CECT 8446</strain>
    </source>
</reference>
<dbReference type="Gene3D" id="1.10.10.10">
    <property type="entry name" value="Winged helix-like DNA-binding domain superfamily/Winged helix DNA-binding domain"/>
    <property type="match status" value="1"/>
</dbReference>
<gene>
    <name evidence="2" type="ORF">DFQ04_0326</name>
</gene>
<evidence type="ECO:0000313" key="2">
    <source>
        <dbReference type="EMBL" id="TDQ18524.1"/>
    </source>
</evidence>
<dbReference type="InterPro" id="IPR036390">
    <property type="entry name" value="WH_DNA-bd_sf"/>
</dbReference>
<comment type="caution">
    <text evidence="2">The sequence shown here is derived from an EMBL/GenBank/DDBJ whole genome shotgun (WGS) entry which is preliminary data.</text>
</comment>
<name>A0A4R6TAN8_9BACT</name>
<dbReference type="Pfam" id="PF13412">
    <property type="entry name" value="HTH_24"/>
    <property type="match status" value="1"/>
</dbReference>
<dbReference type="Pfam" id="PF00480">
    <property type="entry name" value="ROK"/>
    <property type="match status" value="1"/>
</dbReference>
<dbReference type="InterPro" id="IPR036388">
    <property type="entry name" value="WH-like_DNA-bd_sf"/>
</dbReference>
<accession>A0A4R6TAN8</accession>
<dbReference type="SUPFAM" id="SSF46785">
    <property type="entry name" value="Winged helix' DNA-binding domain"/>
    <property type="match status" value="1"/>
</dbReference>
<dbReference type="Gene3D" id="3.30.420.40">
    <property type="match status" value="2"/>
</dbReference>